<dbReference type="PANTHER" id="PTHR43788">
    <property type="entry name" value="DNA2/NAM7 HELICASE FAMILY MEMBER"/>
    <property type="match status" value="1"/>
</dbReference>
<evidence type="ECO:0000256" key="2">
    <source>
        <dbReference type="ARBA" id="ARBA00022801"/>
    </source>
</evidence>
<keyword evidence="1" id="KW-0547">Nucleotide-binding</keyword>
<dbReference type="SUPFAM" id="SSF52540">
    <property type="entry name" value="P-loop containing nucleoside triphosphate hydrolases"/>
    <property type="match status" value="1"/>
</dbReference>
<dbReference type="GO" id="GO:0005524">
    <property type="term" value="F:ATP binding"/>
    <property type="evidence" value="ECO:0007669"/>
    <property type="project" value="UniProtKB-KW"/>
</dbReference>
<gene>
    <name evidence="6" type="ORF">HII31_00174</name>
</gene>
<protein>
    <submittedName>
        <fullName evidence="6">Helicase SEN1</fullName>
    </submittedName>
</protein>
<dbReference type="EMBL" id="JABCIY010000001">
    <property type="protein sequence ID" value="KAF7198435.1"/>
    <property type="molecule type" value="Genomic_DNA"/>
</dbReference>
<dbReference type="InterPro" id="IPR041679">
    <property type="entry name" value="DNA2/NAM7-like_C"/>
</dbReference>
<name>A0A8H6RV49_9PEZI</name>
<evidence type="ECO:0000259" key="5">
    <source>
        <dbReference type="Pfam" id="PF13087"/>
    </source>
</evidence>
<evidence type="ECO:0000256" key="4">
    <source>
        <dbReference type="ARBA" id="ARBA00022840"/>
    </source>
</evidence>
<evidence type="ECO:0000313" key="7">
    <source>
        <dbReference type="Proteomes" id="UP000660729"/>
    </source>
</evidence>
<feature type="domain" description="DNA2/NAM7 helicase-like C-terminal" evidence="5">
    <location>
        <begin position="804"/>
        <end position="1025"/>
    </location>
</feature>
<organism evidence="6 7">
    <name type="scientific">Pseudocercospora fuligena</name>
    <dbReference type="NCBI Taxonomy" id="685502"/>
    <lineage>
        <taxon>Eukaryota</taxon>
        <taxon>Fungi</taxon>
        <taxon>Dikarya</taxon>
        <taxon>Ascomycota</taxon>
        <taxon>Pezizomycotina</taxon>
        <taxon>Dothideomycetes</taxon>
        <taxon>Dothideomycetidae</taxon>
        <taxon>Mycosphaerellales</taxon>
        <taxon>Mycosphaerellaceae</taxon>
        <taxon>Pseudocercospora</taxon>
    </lineage>
</organism>
<dbReference type="GO" id="GO:0016787">
    <property type="term" value="F:hydrolase activity"/>
    <property type="evidence" value="ECO:0007669"/>
    <property type="project" value="UniProtKB-KW"/>
</dbReference>
<keyword evidence="7" id="KW-1185">Reference proteome</keyword>
<dbReference type="Gene3D" id="3.40.50.300">
    <property type="entry name" value="P-loop containing nucleotide triphosphate hydrolases"/>
    <property type="match status" value="2"/>
</dbReference>
<dbReference type="Proteomes" id="UP000660729">
    <property type="component" value="Unassembled WGS sequence"/>
</dbReference>
<comment type="caution">
    <text evidence="6">The sequence shown here is derived from an EMBL/GenBank/DDBJ whole genome shotgun (WGS) entry which is preliminary data.</text>
</comment>
<dbReference type="Pfam" id="PF13087">
    <property type="entry name" value="AAA_12"/>
    <property type="match status" value="1"/>
</dbReference>
<dbReference type="AlphaFoldDB" id="A0A8H6RV49"/>
<evidence type="ECO:0000256" key="1">
    <source>
        <dbReference type="ARBA" id="ARBA00022741"/>
    </source>
</evidence>
<dbReference type="InterPro" id="IPR027417">
    <property type="entry name" value="P-loop_NTPase"/>
</dbReference>
<accession>A0A8H6RV49</accession>
<keyword evidence="3 6" id="KW-0347">Helicase</keyword>
<dbReference type="OrthoDB" id="6513042at2759"/>
<keyword evidence="4" id="KW-0067">ATP-binding</keyword>
<keyword evidence="2" id="KW-0378">Hydrolase</keyword>
<sequence>METEEESPSPPQPPVEEPSLFAHYPHVFDALNSVDTPVTEGTTLAALYSYDAPNVDNRFLKNRAGICDVRFPTTMMVGRSGSLGIFPPFSDAEEHSYALYMTFSAMASLTYRNQRSWLTHRQGLAPAVRIEVDLLDRESGSHSPYHSLAFEFSFNDRDGKQLQDFEYTIQDEHASWGTISFTANGISGEGFTNIPQDRFTAAEKAFIDLLKTFRHPGEQQEFNFVLKIDAVAELDLEEIRKITDRLPGGSEPLLSTIGAEEYAAYAGDLSSIRAPHRPMSTGPGNLMVALRCGDIFRSVLHWLIENWWAAAMSHWEGEVALQLFAAGRHEIAVYRSRGHAVLAMKFGPMPSIGGERSSVKVRLPNDLEVVMTMSIPGIIAGLEPVTAYHEAHLPGLPKHDAYFIVTSHSIGDFRGCVHDKSNANPEYSVVTSIRPHENSFLLDSLEATAYAMDLPKNRHWVPIALNQFYDDLEYVDVISEIDVPQSVKDSAMAWLRGCMSWNSKQSEVIDLLTNVLGRLGICTGIAGTGKTTLQMAMAIFFVLLGGRAACFATGNVNADTQAEALNKIASGLKVHGRELLILRLNSVSRHVELERQSAPQALHRKVGHRNGNVSHLHSVVFIMKDKSLRENAAWKYSVETAAIKAADEGQLSHMARLRKTGTEPAVNVWDVFREFVSAIRENRFNWKDKNLVERHERAYEAVKGHLVSLCDIIITTNGNARCKELVNYWGKAMGDYEQKITCLAVFIDEVAKEQELHVWNSILSTGLPMKPNFVLLLGDPRQLAPVNTCETRGVQFNPFAERCDKSLIGRLIRGGYPCIHLKEQQRMHPVLSRFPNAEFYHGELEDAEITTRLLDDVEPGLKDVLDGIIARCFHTEAGQVSYLENATDEQARLHYFDLGIHDIFKNDKKSIAIPEHIDAFFELAFPALQGHFQDRMNQLVTVIAGYGHAKSEWKQRINACQDWQELDDAYYPRILTIDASQGQEATMVIMDGTLDYRDKISKHMTDPGRCNVAMTRAKEVFWMIGGPLDKKEPYRRRRNDGMSPFPKLKFRVLQPYGQVHQYERQVKVPTIGLVRTAKAEFMLS</sequence>
<reference evidence="6" key="1">
    <citation type="submission" date="2020-04" db="EMBL/GenBank/DDBJ databases">
        <title>Draft genome resource of the tomato pathogen Pseudocercospora fuligena.</title>
        <authorList>
            <person name="Zaccaron A."/>
        </authorList>
    </citation>
    <scope>NUCLEOTIDE SEQUENCE</scope>
    <source>
        <strain evidence="6">PF001</strain>
    </source>
</reference>
<dbReference type="InterPro" id="IPR050534">
    <property type="entry name" value="Coronavir_polyprotein_1ab"/>
</dbReference>
<evidence type="ECO:0000256" key="3">
    <source>
        <dbReference type="ARBA" id="ARBA00022806"/>
    </source>
</evidence>
<dbReference type="PANTHER" id="PTHR43788:SF8">
    <property type="entry name" value="DNA-BINDING PROTEIN SMUBP-2"/>
    <property type="match status" value="1"/>
</dbReference>
<dbReference type="GO" id="GO:0043139">
    <property type="term" value="F:5'-3' DNA helicase activity"/>
    <property type="evidence" value="ECO:0007669"/>
    <property type="project" value="TreeGrafter"/>
</dbReference>
<proteinExistence type="predicted"/>
<evidence type="ECO:0000313" key="6">
    <source>
        <dbReference type="EMBL" id="KAF7198435.1"/>
    </source>
</evidence>